<keyword evidence="2" id="KW-0456">Lyase</keyword>
<keyword evidence="1" id="KW-0732">Signal</keyword>
<dbReference type="InterPro" id="IPR034718">
    <property type="entry name" value="RlpA"/>
</dbReference>
<dbReference type="FunFam" id="2.40.40.10:FF:000003">
    <property type="entry name" value="Endolytic peptidoglycan transglycosylase RlpA"/>
    <property type="match status" value="1"/>
</dbReference>
<evidence type="ECO:0000256" key="1">
    <source>
        <dbReference type="ARBA" id="ARBA00022729"/>
    </source>
</evidence>
<accession>E6QNR1</accession>
<dbReference type="AlphaFoldDB" id="E6QNR1"/>
<dbReference type="PROSITE" id="PS51724">
    <property type="entry name" value="SPOR"/>
    <property type="match status" value="1"/>
</dbReference>
<evidence type="ECO:0000256" key="4">
    <source>
        <dbReference type="SAM" id="MobiDB-lite"/>
    </source>
</evidence>
<proteinExistence type="inferred from homology"/>
<organism evidence="6">
    <name type="scientific">mine drainage metagenome</name>
    <dbReference type="NCBI Taxonomy" id="410659"/>
    <lineage>
        <taxon>unclassified sequences</taxon>
        <taxon>metagenomes</taxon>
        <taxon>ecological metagenomes</taxon>
    </lineage>
</organism>
<dbReference type="InterPro" id="IPR036680">
    <property type="entry name" value="SPOR-like_sf"/>
</dbReference>
<dbReference type="PROSITE" id="PS51257">
    <property type="entry name" value="PROKAR_LIPOPROTEIN"/>
    <property type="match status" value="1"/>
</dbReference>
<evidence type="ECO:0000256" key="3">
    <source>
        <dbReference type="ARBA" id="ARBA00023316"/>
    </source>
</evidence>
<sequence length="291" mass="31235">MKISLLFVLMVTVLGGCASLPKNPAQPPVVVTNPTAVLTPPSKEAAHRSHGGGYYLDDGPGANPPANIDAIPDAVPKIEPLRKASNQPYVALGKAYTPSTTLLPYHETGLASWYGRRFNGHSTSSGETYDMYAMTAAHCTLPIPSYARVTAVSTGKTVIVRINDRGPFHSQRIIDLSYTAAHKLGLVQGGSGMVEVSAITPADISKGRDLNDSSHGIFLQLGSFDRHENAEHMLADAATRLDKGSTALVILDHEAHYRVALGPYTDADSAEQAEKEIEQRMNLIPFRLVLP</sequence>
<dbReference type="GO" id="GO:0042834">
    <property type="term" value="F:peptidoglycan binding"/>
    <property type="evidence" value="ECO:0007669"/>
    <property type="project" value="InterPro"/>
</dbReference>
<dbReference type="SUPFAM" id="SSF50685">
    <property type="entry name" value="Barwin-like endoglucanases"/>
    <property type="match status" value="1"/>
</dbReference>
<dbReference type="PANTHER" id="PTHR34183:SF1">
    <property type="entry name" value="ENDOLYTIC PEPTIDOGLYCAN TRANSGLYCOSYLASE RLPA"/>
    <property type="match status" value="1"/>
</dbReference>
<dbReference type="Gene3D" id="2.40.40.10">
    <property type="entry name" value="RlpA-like domain"/>
    <property type="match status" value="1"/>
</dbReference>
<dbReference type="InterPro" id="IPR009009">
    <property type="entry name" value="RlpA-like_DPBB"/>
</dbReference>
<evidence type="ECO:0000313" key="6">
    <source>
        <dbReference type="EMBL" id="CBI08882.1"/>
    </source>
</evidence>
<evidence type="ECO:0000256" key="2">
    <source>
        <dbReference type="ARBA" id="ARBA00023239"/>
    </source>
</evidence>
<dbReference type="GO" id="GO:0071555">
    <property type="term" value="P:cell wall organization"/>
    <property type="evidence" value="ECO:0007669"/>
    <property type="project" value="UniProtKB-KW"/>
</dbReference>
<dbReference type="HAMAP" id="MF_02071">
    <property type="entry name" value="RlpA"/>
    <property type="match status" value="1"/>
</dbReference>
<dbReference type="PANTHER" id="PTHR34183">
    <property type="entry name" value="ENDOLYTIC PEPTIDOGLYCAN TRANSGLYCOSYLASE RLPA"/>
    <property type="match status" value="1"/>
</dbReference>
<dbReference type="InterPro" id="IPR012997">
    <property type="entry name" value="RplA"/>
</dbReference>
<keyword evidence="6" id="KW-0449">Lipoprotein</keyword>
<reference evidence="6" key="1">
    <citation type="submission" date="2009-10" db="EMBL/GenBank/DDBJ databases">
        <title>Diversity of trophic interactions inside an arsenic-rich microbial ecosystem.</title>
        <authorList>
            <person name="Bertin P.N."/>
            <person name="Heinrich-Salmeron A."/>
            <person name="Pelletier E."/>
            <person name="Goulhen-Chollet F."/>
            <person name="Arsene-Ploetze F."/>
            <person name="Gallien S."/>
            <person name="Calteau A."/>
            <person name="Vallenet D."/>
            <person name="Casiot C."/>
            <person name="Chane-Woon-Ming B."/>
            <person name="Giloteaux L."/>
            <person name="Barakat M."/>
            <person name="Bonnefoy V."/>
            <person name="Bruneel O."/>
            <person name="Chandler M."/>
            <person name="Cleiss J."/>
            <person name="Duran R."/>
            <person name="Elbaz-Poulichet F."/>
            <person name="Fonknechten N."/>
            <person name="Lauga B."/>
            <person name="Mornico D."/>
            <person name="Ortet P."/>
            <person name="Schaeffer C."/>
            <person name="Siguier P."/>
            <person name="Alexander Thil Smith A."/>
            <person name="Van Dorsselaer A."/>
            <person name="Weissenbach J."/>
            <person name="Medigue C."/>
            <person name="Le Paslier D."/>
        </authorList>
    </citation>
    <scope>NUCLEOTIDE SEQUENCE</scope>
</reference>
<dbReference type="InterPro" id="IPR007730">
    <property type="entry name" value="SPOR-like_dom"/>
</dbReference>
<evidence type="ECO:0000259" key="5">
    <source>
        <dbReference type="PROSITE" id="PS51724"/>
    </source>
</evidence>
<dbReference type="SUPFAM" id="SSF110997">
    <property type="entry name" value="Sporulation related repeat"/>
    <property type="match status" value="1"/>
</dbReference>
<feature type="domain" description="SPOR" evidence="5">
    <location>
        <begin position="211"/>
        <end position="291"/>
    </location>
</feature>
<dbReference type="Gene3D" id="3.30.70.1070">
    <property type="entry name" value="Sporulation related repeat"/>
    <property type="match status" value="1"/>
</dbReference>
<gene>
    <name evidence="6" type="ORF">CARN6_2403</name>
</gene>
<dbReference type="GO" id="GO:0016829">
    <property type="term" value="F:lyase activity"/>
    <property type="evidence" value="ECO:0007669"/>
    <property type="project" value="UniProtKB-KW"/>
</dbReference>
<protein>
    <submittedName>
        <fullName evidence="6">Putative Lipoprotein</fullName>
    </submittedName>
</protein>
<name>E6QNR1_9ZZZZ</name>
<dbReference type="EMBL" id="CABQ01000288">
    <property type="protein sequence ID" value="CBI08882.1"/>
    <property type="molecule type" value="Genomic_DNA"/>
</dbReference>
<dbReference type="Pfam" id="PF05036">
    <property type="entry name" value="SPOR"/>
    <property type="match status" value="1"/>
</dbReference>
<keyword evidence="3" id="KW-0961">Cell wall biogenesis/degradation</keyword>
<comment type="caution">
    <text evidence="6">The sequence shown here is derived from an EMBL/GenBank/DDBJ whole genome shotgun (WGS) entry which is preliminary data.</text>
</comment>
<dbReference type="NCBIfam" id="TIGR00413">
    <property type="entry name" value="rlpA"/>
    <property type="match status" value="1"/>
</dbReference>
<dbReference type="Pfam" id="PF03330">
    <property type="entry name" value="DPBB_1"/>
    <property type="match status" value="1"/>
</dbReference>
<dbReference type="CDD" id="cd22268">
    <property type="entry name" value="DPBB_RlpA-like"/>
    <property type="match status" value="1"/>
</dbReference>
<feature type="region of interest" description="Disordered" evidence="4">
    <location>
        <begin position="40"/>
        <end position="59"/>
    </location>
</feature>
<dbReference type="InterPro" id="IPR036908">
    <property type="entry name" value="RlpA-like_sf"/>
</dbReference>